<name>A0AAN9VGL5_9ORTH</name>
<reference evidence="1 2" key="1">
    <citation type="submission" date="2024-03" db="EMBL/GenBank/DDBJ databases">
        <title>The genome assembly and annotation of the cricket Gryllus longicercus Weissman &amp; Gray.</title>
        <authorList>
            <person name="Szrajer S."/>
            <person name="Gray D."/>
            <person name="Ylla G."/>
        </authorList>
    </citation>
    <scope>NUCLEOTIDE SEQUENCE [LARGE SCALE GENOMIC DNA]</scope>
    <source>
        <strain evidence="1">DAG 2021-001</strain>
        <tissue evidence="1">Whole body minus gut</tissue>
    </source>
</reference>
<proteinExistence type="predicted"/>
<keyword evidence="2" id="KW-1185">Reference proteome</keyword>
<dbReference type="AlphaFoldDB" id="A0AAN9VGL5"/>
<evidence type="ECO:0000313" key="2">
    <source>
        <dbReference type="Proteomes" id="UP001378592"/>
    </source>
</evidence>
<dbReference type="Proteomes" id="UP001378592">
    <property type="component" value="Unassembled WGS sequence"/>
</dbReference>
<evidence type="ECO:0000313" key="1">
    <source>
        <dbReference type="EMBL" id="KAK7863408.1"/>
    </source>
</evidence>
<protein>
    <submittedName>
        <fullName evidence="1">Uncharacterized protein</fullName>
    </submittedName>
</protein>
<sequence>MFGRGVQVDTPVPPTWAILNVYRGRSADRRVGKQIDSGAQSHAGRTPGATVACLGRLGSPLEHCQDDIFTPYYFRCMPWGNTMWKSPSGSQCFASITGPFGRDTATITESIS</sequence>
<gene>
    <name evidence="1" type="ORF">R5R35_004363</name>
</gene>
<dbReference type="EMBL" id="JAZDUA010000232">
    <property type="protein sequence ID" value="KAK7863408.1"/>
    <property type="molecule type" value="Genomic_DNA"/>
</dbReference>
<organism evidence="1 2">
    <name type="scientific">Gryllus longicercus</name>
    <dbReference type="NCBI Taxonomy" id="2509291"/>
    <lineage>
        <taxon>Eukaryota</taxon>
        <taxon>Metazoa</taxon>
        <taxon>Ecdysozoa</taxon>
        <taxon>Arthropoda</taxon>
        <taxon>Hexapoda</taxon>
        <taxon>Insecta</taxon>
        <taxon>Pterygota</taxon>
        <taxon>Neoptera</taxon>
        <taxon>Polyneoptera</taxon>
        <taxon>Orthoptera</taxon>
        <taxon>Ensifera</taxon>
        <taxon>Gryllidea</taxon>
        <taxon>Grylloidea</taxon>
        <taxon>Gryllidae</taxon>
        <taxon>Gryllinae</taxon>
        <taxon>Gryllus</taxon>
    </lineage>
</organism>
<accession>A0AAN9VGL5</accession>
<comment type="caution">
    <text evidence="1">The sequence shown here is derived from an EMBL/GenBank/DDBJ whole genome shotgun (WGS) entry which is preliminary data.</text>
</comment>